<keyword evidence="3" id="KW-1185">Reference proteome</keyword>
<accession>A0A9P8SK30</accession>
<keyword evidence="1" id="KW-0732">Signal</keyword>
<dbReference type="InterPro" id="IPR008701">
    <property type="entry name" value="NPP1"/>
</dbReference>
<dbReference type="AlphaFoldDB" id="A0A9P8SK30"/>
<dbReference type="EMBL" id="JAIZPD010000003">
    <property type="protein sequence ID" value="KAH0964819.1"/>
    <property type="molecule type" value="Genomic_DNA"/>
</dbReference>
<feature type="chain" id="PRO_5040181092" evidence="1">
    <location>
        <begin position="18"/>
        <end position="302"/>
    </location>
</feature>
<dbReference type="PANTHER" id="PTHR33657">
    <property type="entry name" value="DOMAIN PROTEIN, PUTATIVE (AFU_ORTHOLOGUE AFUA_5G00600)-RELATED"/>
    <property type="match status" value="1"/>
</dbReference>
<feature type="signal peptide" evidence="1">
    <location>
        <begin position="1"/>
        <end position="17"/>
    </location>
</feature>
<dbReference type="Proteomes" id="UP000824596">
    <property type="component" value="Unassembled WGS sequence"/>
</dbReference>
<comment type="caution">
    <text evidence="2">The sequence shown here is derived from an EMBL/GenBank/DDBJ whole genome shotgun (WGS) entry which is preliminary data.</text>
</comment>
<sequence length="302" mass="34213">MTRYLTLLATLGAVSHAAEQVDLPPDEPRHILAQSVLQDGAWIPNLERASAAGLCDDKGFDENPPLSLPKRATVADLKWQPALDFDTDSCYNVPAIGPDGHIDQGRSRHETNTDGCRDERDLDNSNVYSRARCNANGWCAHLYDYFFEKDIGDRLCIGHQYDWEHIVVWTKNGTPRMGAVSAHGRYNARLWHDIPKYEDTHVKAVYNKDGAIGTHYFRWSQGLRDEPPENHKRLWWRSDLVSWNGFPSLELRNKLASYDFGAAHMAITDAALAGNLRRSVEGIRGRIPDFDFDFDMDESTSP</sequence>
<dbReference type="OrthoDB" id="89086at2759"/>
<organism evidence="2 3">
    <name type="scientific">Hirsutella rhossiliensis</name>
    <dbReference type="NCBI Taxonomy" id="111463"/>
    <lineage>
        <taxon>Eukaryota</taxon>
        <taxon>Fungi</taxon>
        <taxon>Dikarya</taxon>
        <taxon>Ascomycota</taxon>
        <taxon>Pezizomycotina</taxon>
        <taxon>Sordariomycetes</taxon>
        <taxon>Hypocreomycetidae</taxon>
        <taxon>Hypocreales</taxon>
        <taxon>Ophiocordycipitaceae</taxon>
        <taxon>Hirsutella</taxon>
    </lineage>
</organism>
<dbReference type="PANTHER" id="PTHR33657:SF6">
    <property type="entry name" value="SECRETED PROTEIN"/>
    <property type="match status" value="1"/>
</dbReference>
<dbReference type="GeneID" id="68351964"/>
<evidence type="ECO:0000313" key="3">
    <source>
        <dbReference type="Proteomes" id="UP000824596"/>
    </source>
</evidence>
<protein>
    <submittedName>
        <fullName evidence="2">Necrosis inducing protein (NPP1) domain-containing protein</fullName>
    </submittedName>
</protein>
<evidence type="ECO:0000313" key="2">
    <source>
        <dbReference type="EMBL" id="KAH0964819.1"/>
    </source>
</evidence>
<reference evidence="2" key="1">
    <citation type="submission" date="2021-09" db="EMBL/GenBank/DDBJ databases">
        <title>A high-quality genome of the endoparasitic fungus Hirsutella rhossiliensis with a comparison of Hirsutella genomes reveals transposable elements contributing to genome size variation.</title>
        <authorList>
            <person name="Lin R."/>
            <person name="Jiao Y."/>
            <person name="Sun X."/>
            <person name="Ling J."/>
            <person name="Xie B."/>
            <person name="Cheng X."/>
        </authorList>
    </citation>
    <scope>NUCLEOTIDE SEQUENCE</scope>
    <source>
        <strain evidence="2">HR02</strain>
    </source>
</reference>
<proteinExistence type="predicted"/>
<dbReference type="RefSeq" id="XP_044722332.1">
    <property type="nucleotide sequence ID" value="XM_044861306.1"/>
</dbReference>
<name>A0A9P8SK30_9HYPO</name>
<gene>
    <name evidence="2" type="ORF">HRG_02835</name>
</gene>
<dbReference type="Pfam" id="PF05630">
    <property type="entry name" value="NPP1"/>
    <property type="match status" value="1"/>
</dbReference>
<evidence type="ECO:0000256" key="1">
    <source>
        <dbReference type="SAM" id="SignalP"/>
    </source>
</evidence>